<dbReference type="InterPro" id="IPR001466">
    <property type="entry name" value="Beta-lactam-related"/>
</dbReference>
<keyword evidence="3" id="KW-1185">Reference proteome</keyword>
<proteinExistence type="predicted"/>
<evidence type="ECO:0000313" key="2">
    <source>
        <dbReference type="EMBL" id="MBN7797638.1"/>
    </source>
</evidence>
<dbReference type="Gene3D" id="3.40.710.10">
    <property type="entry name" value="DD-peptidase/beta-lactamase superfamily"/>
    <property type="match status" value="1"/>
</dbReference>
<dbReference type="Proteomes" id="UP000664303">
    <property type="component" value="Unassembled WGS sequence"/>
</dbReference>
<feature type="domain" description="Beta-lactamase-related" evidence="1">
    <location>
        <begin position="186"/>
        <end position="466"/>
    </location>
</feature>
<comment type="caution">
    <text evidence="2">The sequence shown here is derived from an EMBL/GenBank/DDBJ whole genome shotgun (WGS) entry which is preliminary data.</text>
</comment>
<name>A0A939DGI1_9GAMM</name>
<dbReference type="PANTHER" id="PTHR43283:SF7">
    <property type="entry name" value="BETA-LACTAMASE-RELATED DOMAIN-CONTAINING PROTEIN"/>
    <property type="match status" value="1"/>
</dbReference>
<organism evidence="2 3">
    <name type="scientific">Parahaliea mediterranea</name>
    <dbReference type="NCBI Taxonomy" id="651086"/>
    <lineage>
        <taxon>Bacteria</taxon>
        <taxon>Pseudomonadati</taxon>
        <taxon>Pseudomonadota</taxon>
        <taxon>Gammaproteobacteria</taxon>
        <taxon>Cellvibrionales</taxon>
        <taxon>Halieaceae</taxon>
        <taxon>Parahaliea</taxon>
    </lineage>
</organism>
<dbReference type="PANTHER" id="PTHR43283">
    <property type="entry name" value="BETA-LACTAMASE-RELATED"/>
    <property type="match status" value="1"/>
</dbReference>
<accession>A0A939DGI1</accession>
<gene>
    <name evidence="2" type="ORF">JYP50_13590</name>
</gene>
<reference evidence="2" key="1">
    <citation type="submission" date="2021-02" db="EMBL/GenBank/DDBJ databases">
        <title>PHA producing bacteria isolated from coastal sediment in Guangdong, Shenzhen.</title>
        <authorList>
            <person name="Zheng W."/>
            <person name="Yu S."/>
            <person name="Huang Y."/>
        </authorList>
    </citation>
    <scope>NUCLEOTIDE SEQUENCE</scope>
    <source>
        <strain evidence="2">TN14-10</strain>
    </source>
</reference>
<keyword evidence="2" id="KW-0378">Hydrolase</keyword>
<evidence type="ECO:0000313" key="3">
    <source>
        <dbReference type="Proteomes" id="UP000664303"/>
    </source>
</evidence>
<dbReference type="InterPro" id="IPR050789">
    <property type="entry name" value="Diverse_Enzym_Activities"/>
</dbReference>
<evidence type="ECO:0000259" key="1">
    <source>
        <dbReference type="Pfam" id="PF00144"/>
    </source>
</evidence>
<protein>
    <submittedName>
        <fullName evidence="2">Serine hydrolase</fullName>
    </submittedName>
</protein>
<dbReference type="EMBL" id="JAFKCZ010000009">
    <property type="protein sequence ID" value="MBN7797638.1"/>
    <property type="molecule type" value="Genomic_DNA"/>
</dbReference>
<dbReference type="GO" id="GO:0016787">
    <property type="term" value="F:hydrolase activity"/>
    <property type="evidence" value="ECO:0007669"/>
    <property type="project" value="UniProtKB-KW"/>
</dbReference>
<dbReference type="Pfam" id="PF00144">
    <property type="entry name" value="Beta-lactamase"/>
    <property type="match status" value="1"/>
</dbReference>
<sequence length="497" mass="52881">MEHSLRARRRYALILAVAGLLVFAVVVAKLEQWFPPGFPDSTTMGAGAGAKLACSGVYLQGRAPDQVVERDLRPFNSPLLARASFSFDAGSQTASAEYYGFFKRTALYRPGLGCTLMIDADRADLLAQAEGIPIPQMPAASAEAWPAGRGAGLADLPAGASKLALEAAIDAAFAEDAPGTTIDTRALVVVQDGRLIAERYAPGFDRESRFLAWSASKSITSALIGTLVTDGELDLDAAAPIPAWRSDDDARGAITLRHLLTMTDGLAFVEHPYGPGNDSTNMLFKEADMAAYTAARPLAHDPGTHWSYSSGTTNLLSQILFDSAGSNLAGLQDFVWSRFFGPAGMHSSVFEVDVSGAQVGSSYFYATARDWARFGLLFLNEGEINGQQLLSPEYVRFAVTPIAQAPEGRYGGQFWLNAGDPQDPGKRFLPDAPRDLFMAAGFNGQFIVVVPSRNTVIVRAGWTNGEAAFDINRHVAAILAALPEVGAETGPAAAPAR</sequence>
<dbReference type="InterPro" id="IPR012338">
    <property type="entry name" value="Beta-lactam/transpept-like"/>
</dbReference>
<dbReference type="AlphaFoldDB" id="A0A939DGI1"/>
<dbReference type="RefSeq" id="WP_206561089.1">
    <property type="nucleotide sequence ID" value="NZ_JAFKCZ010000009.1"/>
</dbReference>
<dbReference type="SUPFAM" id="SSF56601">
    <property type="entry name" value="beta-lactamase/transpeptidase-like"/>
    <property type="match status" value="1"/>
</dbReference>